<feature type="transmembrane region" description="Helical" evidence="5">
    <location>
        <begin position="74"/>
        <end position="93"/>
    </location>
</feature>
<evidence type="ECO:0000259" key="6">
    <source>
        <dbReference type="Pfam" id="PF07298"/>
    </source>
</evidence>
<keyword evidence="4 5" id="KW-0472">Membrane</keyword>
<dbReference type="Pfam" id="PF07298">
    <property type="entry name" value="NnrU"/>
    <property type="match status" value="1"/>
</dbReference>
<gene>
    <name evidence="7" type="ORF">SAMN05421580_10113</name>
</gene>
<feature type="domain" description="NnrU" evidence="6">
    <location>
        <begin position="6"/>
        <end position="225"/>
    </location>
</feature>
<name>A0A1N7IUQ1_9RHOB</name>
<evidence type="ECO:0000256" key="3">
    <source>
        <dbReference type="ARBA" id="ARBA00022989"/>
    </source>
</evidence>
<protein>
    <submittedName>
        <fullName evidence="7">Uncharacterized membrane protein</fullName>
    </submittedName>
</protein>
<proteinExistence type="predicted"/>
<keyword evidence="8" id="KW-1185">Reference proteome</keyword>
<dbReference type="OrthoDB" id="7828645at2"/>
<accession>A0A1N7IUQ1</accession>
<evidence type="ECO:0000256" key="1">
    <source>
        <dbReference type="ARBA" id="ARBA00004141"/>
    </source>
</evidence>
<feature type="transmembrane region" description="Helical" evidence="5">
    <location>
        <begin position="37"/>
        <end position="54"/>
    </location>
</feature>
<evidence type="ECO:0000256" key="2">
    <source>
        <dbReference type="ARBA" id="ARBA00022692"/>
    </source>
</evidence>
<evidence type="ECO:0000313" key="7">
    <source>
        <dbReference type="EMBL" id="SIS40770.1"/>
    </source>
</evidence>
<sequence length="228" mass="25155">MNWIEFALAMGLFMVSHRLPAALGVKGWLLRKLGPRGYLIAFSIVSLALLWWVIMAAQRAPFVELWAPEPWHRWVVNIAMPVVIALGSFGVAAPNPFAFEGTPKGFDPAHPGIAGLTRQPLLWALALWAGAHLLPNGDVAHVLLFGPFLLLALIGMPVVEARKRRALGAKRWAQLTAHTHLLPLAALITGRWKPHAAPSWRRAGIAVFLWVGLWHLHQPVIGLWPGAW</sequence>
<evidence type="ECO:0000313" key="8">
    <source>
        <dbReference type="Proteomes" id="UP000186221"/>
    </source>
</evidence>
<dbReference type="EMBL" id="FTOG01000001">
    <property type="protein sequence ID" value="SIS40770.1"/>
    <property type="molecule type" value="Genomic_DNA"/>
</dbReference>
<dbReference type="InterPro" id="IPR009915">
    <property type="entry name" value="NnrU_dom"/>
</dbReference>
<organism evidence="7 8">
    <name type="scientific">Rhodobacter aestuarii</name>
    <dbReference type="NCBI Taxonomy" id="453582"/>
    <lineage>
        <taxon>Bacteria</taxon>
        <taxon>Pseudomonadati</taxon>
        <taxon>Pseudomonadota</taxon>
        <taxon>Alphaproteobacteria</taxon>
        <taxon>Rhodobacterales</taxon>
        <taxon>Rhodobacter group</taxon>
        <taxon>Rhodobacter</taxon>
    </lineage>
</organism>
<feature type="transmembrane region" description="Helical" evidence="5">
    <location>
        <begin position="140"/>
        <end position="161"/>
    </location>
</feature>
<evidence type="ECO:0000256" key="5">
    <source>
        <dbReference type="SAM" id="Phobius"/>
    </source>
</evidence>
<evidence type="ECO:0000256" key="4">
    <source>
        <dbReference type="ARBA" id="ARBA00023136"/>
    </source>
</evidence>
<comment type="subcellular location">
    <subcellularLocation>
        <location evidence="1">Membrane</location>
        <topology evidence="1">Multi-pass membrane protein</topology>
    </subcellularLocation>
</comment>
<keyword evidence="2 5" id="KW-0812">Transmembrane</keyword>
<dbReference type="STRING" id="453582.SAMN05421580_10113"/>
<dbReference type="AlphaFoldDB" id="A0A1N7IUQ1"/>
<dbReference type="Proteomes" id="UP000186221">
    <property type="component" value="Unassembled WGS sequence"/>
</dbReference>
<dbReference type="GO" id="GO:0016020">
    <property type="term" value="C:membrane"/>
    <property type="evidence" value="ECO:0007669"/>
    <property type="project" value="UniProtKB-SubCell"/>
</dbReference>
<keyword evidence="3 5" id="KW-1133">Transmembrane helix</keyword>
<dbReference type="RefSeq" id="WP_076483005.1">
    <property type="nucleotide sequence ID" value="NZ_FTOG01000001.1"/>
</dbReference>
<reference evidence="8" key="1">
    <citation type="submission" date="2017-01" db="EMBL/GenBank/DDBJ databases">
        <authorList>
            <person name="Varghese N."/>
            <person name="Submissions S."/>
        </authorList>
    </citation>
    <scope>NUCLEOTIDE SEQUENCE [LARGE SCALE GENOMIC DNA]</scope>
    <source>
        <strain evidence="8">DSM 19945</strain>
    </source>
</reference>